<reference evidence="3" key="1">
    <citation type="submission" date="2020-06" db="EMBL/GenBank/DDBJ databases">
        <title>Draft genome of Bugula neritina, a colonial animal packing powerful symbionts and potential medicines.</title>
        <authorList>
            <person name="Rayko M."/>
        </authorList>
    </citation>
    <scope>NUCLEOTIDE SEQUENCE [LARGE SCALE GENOMIC DNA]</scope>
    <source>
        <strain evidence="3">Kwan_BN1</strain>
    </source>
</reference>
<keyword evidence="1" id="KW-0732">Signal</keyword>
<dbReference type="Proteomes" id="UP000593567">
    <property type="component" value="Unassembled WGS sequence"/>
</dbReference>
<keyword evidence="4" id="KW-1185">Reference proteome</keyword>
<dbReference type="SUPFAM" id="SSF57302">
    <property type="entry name" value="Snake toxin-like"/>
    <property type="match status" value="1"/>
</dbReference>
<organism evidence="3 4">
    <name type="scientific">Bugula neritina</name>
    <name type="common">Brown bryozoan</name>
    <name type="synonym">Sertularia neritina</name>
    <dbReference type="NCBI Taxonomy" id="10212"/>
    <lineage>
        <taxon>Eukaryota</taxon>
        <taxon>Metazoa</taxon>
        <taxon>Spiralia</taxon>
        <taxon>Lophotrochozoa</taxon>
        <taxon>Bryozoa</taxon>
        <taxon>Gymnolaemata</taxon>
        <taxon>Cheilostomatida</taxon>
        <taxon>Flustrina</taxon>
        <taxon>Buguloidea</taxon>
        <taxon>Bugulidae</taxon>
        <taxon>Bugula</taxon>
    </lineage>
</organism>
<gene>
    <name evidence="3" type="ORF">EB796_011202</name>
</gene>
<dbReference type="AlphaFoldDB" id="A0A7J7JX39"/>
<feature type="chain" id="PRO_5029710020" description="UPAR/Ly6 domain-containing protein" evidence="1">
    <location>
        <begin position="22"/>
        <end position="109"/>
    </location>
</feature>
<dbReference type="Pfam" id="PF00021">
    <property type="entry name" value="UPAR_LY6"/>
    <property type="match status" value="1"/>
</dbReference>
<evidence type="ECO:0000313" key="4">
    <source>
        <dbReference type="Proteomes" id="UP000593567"/>
    </source>
</evidence>
<evidence type="ECO:0000313" key="3">
    <source>
        <dbReference type="EMBL" id="KAF6030493.1"/>
    </source>
</evidence>
<dbReference type="Gene3D" id="2.10.60.10">
    <property type="entry name" value="CD59"/>
    <property type="match status" value="1"/>
</dbReference>
<dbReference type="InterPro" id="IPR045860">
    <property type="entry name" value="Snake_toxin-like_sf"/>
</dbReference>
<protein>
    <recommendedName>
        <fullName evidence="2">UPAR/Ly6 domain-containing protein</fullName>
    </recommendedName>
</protein>
<dbReference type="InterPro" id="IPR016054">
    <property type="entry name" value="LY6_UPA_recep-like"/>
</dbReference>
<name>A0A7J7JX39_BUGNE</name>
<comment type="caution">
    <text evidence="3">The sequence shown here is derived from an EMBL/GenBank/DDBJ whole genome shotgun (WGS) entry which is preliminary data.</text>
</comment>
<evidence type="ECO:0000256" key="1">
    <source>
        <dbReference type="SAM" id="SignalP"/>
    </source>
</evidence>
<proteinExistence type="predicted"/>
<accession>A0A7J7JX39</accession>
<sequence length="109" mass="12132">MAWAAVQKLIIAICFVHHSFSTTRKCYECSSTDDDNLCKPGEAIPDDVIPVDCPYGYDFCKTTKIIDDLLKPTSVTYISRSCSKHCVTFHSILGGASVYCCQQDYCNTD</sequence>
<dbReference type="EMBL" id="VXIV02001702">
    <property type="protein sequence ID" value="KAF6030493.1"/>
    <property type="molecule type" value="Genomic_DNA"/>
</dbReference>
<feature type="signal peptide" evidence="1">
    <location>
        <begin position="1"/>
        <end position="21"/>
    </location>
</feature>
<evidence type="ECO:0000259" key="2">
    <source>
        <dbReference type="Pfam" id="PF00021"/>
    </source>
</evidence>
<feature type="domain" description="UPAR/Ly6" evidence="2">
    <location>
        <begin position="23"/>
        <end position="108"/>
    </location>
</feature>